<sequence>MSTEDNPIEPALLHPHLFNDLNNGMIEFPIIAYDPFHPINNKTYHSTFIDQSTPSWPSDPFLPFDYQLNTTADQLQLPTSDLAVGNQLGLDIDSTSFSNPNSIECWIDFTGGESSSSSISGGDRNGEGCSTSRSSISSCSSTTTPPPLSPVDHQSSSTADHSITTDTAEPLAQNTLPDHQAPTNRANLKRQCVRKLNPSIVSPCPSSSSSELPIKTTQLISKKKHTKNGSSNNPSRSSRKQKINEGRNEFLERNRLAASRSRAKKKTYQTFLEDQARRLEAEHVKLNQIIQDLIVEKNQLQSIVMDHQLTATTTTLNHHH</sequence>
<evidence type="ECO:0000256" key="2">
    <source>
        <dbReference type="ARBA" id="ARBA00023015"/>
    </source>
</evidence>
<dbReference type="SUPFAM" id="SSF57959">
    <property type="entry name" value="Leucine zipper domain"/>
    <property type="match status" value="1"/>
</dbReference>
<protein>
    <recommendedName>
        <fullName evidence="7">BZIP domain-containing protein</fullName>
    </recommendedName>
</protein>
<feature type="compositionally biased region" description="Polar residues" evidence="6">
    <location>
        <begin position="152"/>
        <end position="162"/>
    </location>
</feature>
<evidence type="ECO:0000313" key="9">
    <source>
        <dbReference type="Proteomes" id="UP000054564"/>
    </source>
</evidence>
<comment type="subcellular location">
    <subcellularLocation>
        <location evidence="1">Nucleus</location>
    </subcellularLocation>
</comment>
<evidence type="ECO:0000313" key="8">
    <source>
        <dbReference type="EMBL" id="KNF04713.1"/>
    </source>
</evidence>
<dbReference type="InterPro" id="IPR051027">
    <property type="entry name" value="bZIP_transcription_factors"/>
</dbReference>
<dbReference type="InterPro" id="IPR046347">
    <property type="entry name" value="bZIP_sf"/>
</dbReference>
<dbReference type="GO" id="GO:0003700">
    <property type="term" value="F:DNA-binding transcription factor activity"/>
    <property type="evidence" value="ECO:0007669"/>
    <property type="project" value="InterPro"/>
</dbReference>
<evidence type="ECO:0000259" key="7">
    <source>
        <dbReference type="PROSITE" id="PS50217"/>
    </source>
</evidence>
<evidence type="ECO:0000256" key="1">
    <source>
        <dbReference type="ARBA" id="ARBA00004123"/>
    </source>
</evidence>
<feature type="coiled-coil region" evidence="5">
    <location>
        <begin position="269"/>
        <end position="296"/>
    </location>
</feature>
<dbReference type="GO" id="GO:0005634">
    <property type="term" value="C:nucleus"/>
    <property type="evidence" value="ECO:0007669"/>
    <property type="project" value="UniProtKB-SubCell"/>
</dbReference>
<name>A0A0L0VZL8_9BASI</name>
<feature type="domain" description="BZIP" evidence="7">
    <location>
        <begin position="244"/>
        <end position="307"/>
    </location>
</feature>
<dbReference type="Pfam" id="PF00170">
    <property type="entry name" value="bZIP_1"/>
    <property type="match status" value="1"/>
</dbReference>
<keyword evidence="9" id="KW-1185">Reference proteome</keyword>
<evidence type="ECO:0000256" key="4">
    <source>
        <dbReference type="ARBA" id="ARBA00023242"/>
    </source>
</evidence>
<gene>
    <name evidence="8" type="ORF">PSTG_02196</name>
</gene>
<dbReference type="SMART" id="SM00338">
    <property type="entry name" value="BRLZ"/>
    <property type="match status" value="1"/>
</dbReference>
<dbReference type="InterPro" id="IPR004827">
    <property type="entry name" value="bZIP"/>
</dbReference>
<evidence type="ECO:0000256" key="6">
    <source>
        <dbReference type="SAM" id="MobiDB-lite"/>
    </source>
</evidence>
<dbReference type="STRING" id="1165861.A0A0L0VZL8"/>
<feature type="region of interest" description="Disordered" evidence="6">
    <location>
        <begin position="116"/>
        <end position="162"/>
    </location>
</feature>
<accession>A0A0L0VZL8</accession>
<keyword evidence="3" id="KW-0804">Transcription</keyword>
<keyword evidence="2" id="KW-0805">Transcription regulation</keyword>
<reference evidence="9" key="1">
    <citation type="submission" date="2014-03" db="EMBL/GenBank/DDBJ databases">
        <title>The Genome Sequence of Puccinia striiformis f. sp. tritici PST-78.</title>
        <authorList>
            <consortium name="The Broad Institute Genome Sequencing Platform"/>
            <person name="Cuomo C."/>
            <person name="Hulbert S."/>
            <person name="Chen X."/>
            <person name="Walker B."/>
            <person name="Young S.K."/>
            <person name="Zeng Q."/>
            <person name="Gargeya S."/>
            <person name="Fitzgerald M."/>
            <person name="Haas B."/>
            <person name="Abouelleil A."/>
            <person name="Alvarado L."/>
            <person name="Arachchi H.M."/>
            <person name="Berlin A.M."/>
            <person name="Chapman S.B."/>
            <person name="Goldberg J."/>
            <person name="Griggs A."/>
            <person name="Gujja S."/>
            <person name="Hansen M."/>
            <person name="Howarth C."/>
            <person name="Imamovic A."/>
            <person name="Larimer J."/>
            <person name="McCowan C."/>
            <person name="Montmayeur A."/>
            <person name="Murphy C."/>
            <person name="Neiman D."/>
            <person name="Pearson M."/>
            <person name="Priest M."/>
            <person name="Roberts A."/>
            <person name="Saif S."/>
            <person name="Shea T."/>
            <person name="Sisk P."/>
            <person name="Sykes S."/>
            <person name="Wortman J."/>
            <person name="Nusbaum C."/>
            <person name="Birren B."/>
        </authorList>
    </citation>
    <scope>NUCLEOTIDE SEQUENCE [LARGE SCALE GENOMIC DNA]</scope>
    <source>
        <strain evidence="9">race PST-78</strain>
    </source>
</reference>
<dbReference type="AlphaFoldDB" id="A0A0L0VZL8"/>
<organism evidence="8 9">
    <name type="scientific">Puccinia striiformis f. sp. tritici PST-78</name>
    <dbReference type="NCBI Taxonomy" id="1165861"/>
    <lineage>
        <taxon>Eukaryota</taxon>
        <taxon>Fungi</taxon>
        <taxon>Dikarya</taxon>
        <taxon>Basidiomycota</taxon>
        <taxon>Pucciniomycotina</taxon>
        <taxon>Pucciniomycetes</taxon>
        <taxon>Pucciniales</taxon>
        <taxon>Pucciniaceae</taxon>
        <taxon>Puccinia</taxon>
    </lineage>
</organism>
<dbReference type="CDD" id="cd14687">
    <property type="entry name" value="bZIP_ATF2"/>
    <property type="match status" value="1"/>
</dbReference>
<dbReference type="Proteomes" id="UP000054564">
    <property type="component" value="Unassembled WGS sequence"/>
</dbReference>
<dbReference type="EMBL" id="AJIL01000011">
    <property type="protein sequence ID" value="KNF04713.1"/>
    <property type="molecule type" value="Genomic_DNA"/>
</dbReference>
<proteinExistence type="predicted"/>
<keyword evidence="4" id="KW-0539">Nucleus</keyword>
<dbReference type="Gene3D" id="1.20.5.170">
    <property type="match status" value="1"/>
</dbReference>
<evidence type="ECO:0000256" key="3">
    <source>
        <dbReference type="ARBA" id="ARBA00023163"/>
    </source>
</evidence>
<dbReference type="OrthoDB" id="295274at2759"/>
<evidence type="ECO:0000256" key="5">
    <source>
        <dbReference type="SAM" id="Coils"/>
    </source>
</evidence>
<dbReference type="PANTHER" id="PTHR19304">
    <property type="entry name" value="CYCLIC-AMP RESPONSE ELEMENT BINDING PROTEIN"/>
    <property type="match status" value="1"/>
</dbReference>
<feature type="region of interest" description="Disordered" evidence="6">
    <location>
        <begin position="219"/>
        <end position="248"/>
    </location>
</feature>
<keyword evidence="5" id="KW-0175">Coiled coil</keyword>
<comment type="caution">
    <text evidence="8">The sequence shown here is derived from an EMBL/GenBank/DDBJ whole genome shotgun (WGS) entry which is preliminary data.</text>
</comment>
<feature type="compositionally biased region" description="Low complexity" evidence="6">
    <location>
        <begin position="130"/>
        <end position="143"/>
    </location>
</feature>
<dbReference type="PROSITE" id="PS50217">
    <property type="entry name" value="BZIP"/>
    <property type="match status" value="1"/>
</dbReference>